<evidence type="ECO:0000313" key="2">
    <source>
        <dbReference type="Proteomes" id="UP000050525"/>
    </source>
</evidence>
<sequence length="96" mass="10576">MNLLLVTNRFEKMGWKLVKPEGIMGKMHKGLPFGNQVESMLVCLQEVYTSCNIGRSSVTLCGQETEKECSPEAFVTGISEEPIFFVNVSASASTKL</sequence>
<proteinExistence type="predicted"/>
<organism evidence="1 2">
    <name type="scientific">Alligator mississippiensis</name>
    <name type="common">American alligator</name>
    <dbReference type="NCBI Taxonomy" id="8496"/>
    <lineage>
        <taxon>Eukaryota</taxon>
        <taxon>Metazoa</taxon>
        <taxon>Chordata</taxon>
        <taxon>Craniata</taxon>
        <taxon>Vertebrata</taxon>
        <taxon>Euteleostomi</taxon>
        <taxon>Archelosauria</taxon>
        <taxon>Archosauria</taxon>
        <taxon>Crocodylia</taxon>
        <taxon>Alligatoridae</taxon>
        <taxon>Alligatorinae</taxon>
        <taxon>Alligator</taxon>
    </lineage>
</organism>
<dbReference type="Proteomes" id="UP000050525">
    <property type="component" value="Unassembled WGS sequence"/>
</dbReference>
<accession>A0A151MBB6</accession>
<evidence type="ECO:0000313" key="1">
    <source>
        <dbReference type="EMBL" id="KYO21818.1"/>
    </source>
</evidence>
<dbReference type="AlphaFoldDB" id="A0A151MBB6"/>
<dbReference type="EMBL" id="AKHW03006283">
    <property type="protein sequence ID" value="KYO21818.1"/>
    <property type="molecule type" value="Genomic_DNA"/>
</dbReference>
<reference evidence="1 2" key="1">
    <citation type="journal article" date="2012" name="Genome Biol.">
        <title>Sequencing three crocodilian genomes to illuminate the evolution of archosaurs and amniotes.</title>
        <authorList>
            <person name="St John J.A."/>
            <person name="Braun E.L."/>
            <person name="Isberg S.R."/>
            <person name="Miles L.G."/>
            <person name="Chong A.Y."/>
            <person name="Gongora J."/>
            <person name="Dalzell P."/>
            <person name="Moran C."/>
            <person name="Bed'hom B."/>
            <person name="Abzhanov A."/>
            <person name="Burgess S.C."/>
            <person name="Cooksey A.M."/>
            <person name="Castoe T.A."/>
            <person name="Crawford N.G."/>
            <person name="Densmore L.D."/>
            <person name="Drew J.C."/>
            <person name="Edwards S.V."/>
            <person name="Faircloth B.C."/>
            <person name="Fujita M.K."/>
            <person name="Greenwold M.J."/>
            <person name="Hoffmann F.G."/>
            <person name="Howard J.M."/>
            <person name="Iguchi T."/>
            <person name="Janes D.E."/>
            <person name="Khan S.Y."/>
            <person name="Kohno S."/>
            <person name="de Koning A.J."/>
            <person name="Lance S.L."/>
            <person name="McCarthy F.M."/>
            <person name="McCormack J.E."/>
            <person name="Merchant M.E."/>
            <person name="Peterson D.G."/>
            <person name="Pollock D.D."/>
            <person name="Pourmand N."/>
            <person name="Raney B.J."/>
            <person name="Roessler K.A."/>
            <person name="Sanford J.R."/>
            <person name="Sawyer R.H."/>
            <person name="Schmidt C.J."/>
            <person name="Triplett E.W."/>
            <person name="Tuberville T.D."/>
            <person name="Venegas-Anaya M."/>
            <person name="Howard J.T."/>
            <person name="Jarvis E.D."/>
            <person name="Guillette L.J.Jr."/>
            <person name="Glenn T.C."/>
            <person name="Green R.E."/>
            <person name="Ray D.A."/>
        </authorList>
    </citation>
    <scope>NUCLEOTIDE SEQUENCE [LARGE SCALE GENOMIC DNA]</scope>
    <source>
        <strain evidence="1">KSC_2009_1</strain>
    </source>
</reference>
<gene>
    <name evidence="1" type="ORF">Y1Q_0000504</name>
</gene>
<name>A0A151MBB6_ALLMI</name>
<keyword evidence="2" id="KW-1185">Reference proteome</keyword>
<protein>
    <submittedName>
        <fullName evidence="1">Uncharacterized protein</fullName>
    </submittedName>
</protein>
<comment type="caution">
    <text evidence="1">The sequence shown here is derived from an EMBL/GenBank/DDBJ whole genome shotgun (WGS) entry which is preliminary data.</text>
</comment>